<accession>A0A978UNZ7</accession>
<dbReference type="SUPFAM" id="SSF55008">
    <property type="entry name" value="HMA, heavy metal-associated domain"/>
    <property type="match status" value="1"/>
</dbReference>
<dbReference type="Proteomes" id="UP000813462">
    <property type="component" value="Unassembled WGS sequence"/>
</dbReference>
<evidence type="ECO:0000256" key="1">
    <source>
        <dbReference type="SAM" id="Phobius"/>
    </source>
</evidence>
<gene>
    <name evidence="2" type="ORF">FEM48_Zijuj10G0146800</name>
</gene>
<keyword evidence="1" id="KW-1133">Transmembrane helix</keyword>
<dbReference type="GO" id="GO:0046872">
    <property type="term" value="F:metal ion binding"/>
    <property type="evidence" value="ECO:0007669"/>
    <property type="project" value="InterPro"/>
</dbReference>
<dbReference type="AlphaFoldDB" id="A0A978UNZ7"/>
<evidence type="ECO:0000313" key="3">
    <source>
        <dbReference type="Proteomes" id="UP000813462"/>
    </source>
</evidence>
<sequence length="153" mass="17248">MACGDRNKIKKLSGIGIRKSKSLLPPGTSLASVESLSVPLVSFFFFFSFSFFFFLSLSLCCLFGFRVDFGSKQVQEIVLSADIRCSQCQKRVADIMSRMSETDSIEVNVLEKKVTLTCRYPIVAKVSTTRQFTETHRNSLNKVAIFRRIFTSS</sequence>
<dbReference type="PANTHER" id="PTHR47294:SF6">
    <property type="entry name" value="HMA DOMAIN-CONTAINING PROTEIN"/>
    <property type="match status" value="1"/>
</dbReference>
<dbReference type="InterPro" id="IPR036163">
    <property type="entry name" value="HMA_dom_sf"/>
</dbReference>
<proteinExistence type="predicted"/>
<evidence type="ECO:0000313" key="2">
    <source>
        <dbReference type="EMBL" id="KAH7516549.1"/>
    </source>
</evidence>
<comment type="caution">
    <text evidence="2">The sequence shown here is derived from an EMBL/GenBank/DDBJ whole genome shotgun (WGS) entry which is preliminary data.</text>
</comment>
<dbReference type="EMBL" id="JAEACU010000010">
    <property type="protein sequence ID" value="KAH7516549.1"/>
    <property type="molecule type" value="Genomic_DNA"/>
</dbReference>
<reference evidence="2" key="1">
    <citation type="journal article" date="2021" name="Front. Plant Sci.">
        <title>Chromosome-Scale Genome Assembly for Chinese Sour Jujube and Insights Into Its Genome Evolution and Domestication Signature.</title>
        <authorList>
            <person name="Shen L.-Y."/>
            <person name="Luo H."/>
            <person name="Wang X.-L."/>
            <person name="Wang X.-M."/>
            <person name="Qiu X.-J."/>
            <person name="Liu H."/>
            <person name="Zhou S.-S."/>
            <person name="Jia K.-H."/>
            <person name="Nie S."/>
            <person name="Bao Y.-T."/>
            <person name="Zhang R.-G."/>
            <person name="Yun Q.-Z."/>
            <person name="Chai Y.-H."/>
            <person name="Lu J.-Y."/>
            <person name="Li Y."/>
            <person name="Zhao S.-W."/>
            <person name="Mao J.-F."/>
            <person name="Jia S.-G."/>
            <person name="Mao Y.-M."/>
        </authorList>
    </citation>
    <scope>NUCLEOTIDE SEQUENCE</scope>
    <source>
        <strain evidence="2">AT0</strain>
        <tissue evidence="2">Leaf</tissue>
    </source>
</reference>
<name>A0A978UNZ7_ZIZJJ</name>
<organism evidence="2 3">
    <name type="scientific">Ziziphus jujuba var. spinosa</name>
    <dbReference type="NCBI Taxonomy" id="714518"/>
    <lineage>
        <taxon>Eukaryota</taxon>
        <taxon>Viridiplantae</taxon>
        <taxon>Streptophyta</taxon>
        <taxon>Embryophyta</taxon>
        <taxon>Tracheophyta</taxon>
        <taxon>Spermatophyta</taxon>
        <taxon>Magnoliopsida</taxon>
        <taxon>eudicotyledons</taxon>
        <taxon>Gunneridae</taxon>
        <taxon>Pentapetalae</taxon>
        <taxon>rosids</taxon>
        <taxon>fabids</taxon>
        <taxon>Rosales</taxon>
        <taxon>Rhamnaceae</taxon>
        <taxon>Paliureae</taxon>
        <taxon>Ziziphus</taxon>
    </lineage>
</organism>
<dbReference type="PANTHER" id="PTHR47294">
    <property type="entry name" value="OS08G0431150 PROTEIN"/>
    <property type="match status" value="1"/>
</dbReference>
<keyword evidence="1" id="KW-0472">Membrane</keyword>
<feature type="transmembrane region" description="Helical" evidence="1">
    <location>
        <begin position="40"/>
        <end position="65"/>
    </location>
</feature>
<evidence type="ECO:0008006" key="4">
    <source>
        <dbReference type="Google" id="ProtNLM"/>
    </source>
</evidence>
<protein>
    <recommendedName>
        <fullName evidence="4">HMA domain-containing protein</fullName>
    </recommendedName>
</protein>
<keyword evidence="1" id="KW-0812">Transmembrane</keyword>